<dbReference type="InterPro" id="IPR004827">
    <property type="entry name" value="bZIP"/>
</dbReference>
<feature type="compositionally biased region" description="Basic residues" evidence="1">
    <location>
        <begin position="220"/>
        <end position="230"/>
    </location>
</feature>
<comment type="caution">
    <text evidence="3">The sequence shown here is derived from an EMBL/GenBank/DDBJ whole genome shotgun (WGS) entry which is preliminary data.</text>
</comment>
<feature type="region of interest" description="Disordered" evidence="1">
    <location>
        <begin position="574"/>
        <end position="613"/>
    </location>
</feature>
<dbReference type="EMBL" id="CAKOGP040002424">
    <property type="protein sequence ID" value="CAJ1969232.1"/>
    <property type="molecule type" value="Genomic_DNA"/>
</dbReference>
<feature type="compositionally biased region" description="Basic and acidic residues" evidence="1">
    <location>
        <begin position="1"/>
        <end position="12"/>
    </location>
</feature>
<feature type="compositionally biased region" description="Low complexity" evidence="1">
    <location>
        <begin position="474"/>
        <end position="483"/>
    </location>
</feature>
<evidence type="ECO:0000256" key="1">
    <source>
        <dbReference type="SAM" id="MobiDB-lite"/>
    </source>
</evidence>
<dbReference type="InterPro" id="IPR000014">
    <property type="entry name" value="PAS"/>
</dbReference>
<feature type="region of interest" description="Disordered" evidence="1">
    <location>
        <begin position="645"/>
        <end position="676"/>
    </location>
</feature>
<dbReference type="PROSITE" id="PS00036">
    <property type="entry name" value="BZIP_BASIC"/>
    <property type="match status" value="1"/>
</dbReference>
<evidence type="ECO:0000259" key="2">
    <source>
        <dbReference type="PROSITE" id="PS50112"/>
    </source>
</evidence>
<dbReference type="AlphaFoldDB" id="A0AAD2GBN7"/>
<sequence length="790" mass="84974">MMSGGDRSRGDGETSCPSPARSTMAAHMVTTAQSHSPFASGHQFLNAQQNSHVFDPAVVNAAATIAVATAQAVHQANNVFGRQTAAPSMTSALGDNRSQLMGRQAPMPTMAQIAAMLSSGGMQAPFNSNQSSLQQFMNLGGSLGGSMQSSQSHSQGQAQQGALQTASTVAPSATVTSAQAQNMQSWSAEQLEKHVALLHQLNRPVPQYVGLLLTEARRKQKKKNAKRIANRRSASTSRARKKQYVEEMKVTNARLKRQALILSLLPDLVVAITTEGEITFCSAQVERILKHKNDDLIGAKLGNLLVPASRDDLRSLISDMVTCEKEQSHGSAQRAGVGLESKHRRRRGEKRVLGVDTDRTKAVAGNGDGNGSGRSSENTGSAAIVSDQSFPLSVVEVDSKQSGRPDRLNTERTERSNENSDDSTNNSAGKAQLSSLTTSITSPAVSSGDEKAVRQGGSHGSNDSSANAKRGTSSDDSSSLSSDAKNMSEANENLSRNVRRHNQKMEENKKKGRTYGPKDDVTGASVTANNATARLSSLKHVPDFSKIKSEKAAAYENNGDQSSSDESLLAGVEEKKKTTENASDDSGYRESNDSREEMSSSGSDTSNSNEQTKKSLSSTFRMCLIRQDLTTVWCEVTSSVRARMTGEDSFDSPSDPSEGHQDLAPTTAPSTTPPREDQLEILLCLRPIRNGEKNADESQRFVPVQRADYAMDDADTLERFVSSSSENVKKMEGSLESGSRNNPSLKRAVPTEEYNVKQNKKQKTAGKDKPSTLDTEQAVETLMFLNKSSQ</sequence>
<feature type="region of interest" description="Disordered" evidence="1">
    <location>
        <begin position="1"/>
        <end position="21"/>
    </location>
</feature>
<feature type="compositionally biased region" description="Low complexity" evidence="1">
    <location>
        <begin position="599"/>
        <end position="610"/>
    </location>
</feature>
<feature type="compositionally biased region" description="Basic and acidic residues" evidence="1">
    <location>
        <begin position="350"/>
        <end position="361"/>
    </location>
</feature>
<feature type="region of interest" description="Disordered" evidence="1">
    <location>
        <begin position="142"/>
        <end position="165"/>
    </location>
</feature>
<reference evidence="3" key="1">
    <citation type="submission" date="2023-08" db="EMBL/GenBank/DDBJ databases">
        <authorList>
            <person name="Audoor S."/>
            <person name="Bilcke G."/>
        </authorList>
    </citation>
    <scope>NUCLEOTIDE SEQUENCE</scope>
</reference>
<dbReference type="InterPro" id="IPR013767">
    <property type="entry name" value="PAS_fold"/>
</dbReference>
<dbReference type="CDD" id="cd14686">
    <property type="entry name" value="bZIP"/>
    <property type="match status" value="1"/>
</dbReference>
<evidence type="ECO:0000313" key="3">
    <source>
        <dbReference type="EMBL" id="CAJ1969232.1"/>
    </source>
</evidence>
<dbReference type="Proteomes" id="UP001295423">
    <property type="component" value="Unassembled WGS sequence"/>
</dbReference>
<feature type="region of interest" description="Disordered" evidence="1">
    <location>
        <begin position="722"/>
        <end position="776"/>
    </location>
</feature>
<accession>A0AAD2GBN7</accession>
<gene>
    <name evidence="3" type="ORF">CYCCA115_LOCUS23602</name>
</gene>
<proteinExistence type="predicted"/>
<organism evidence="3 4">
    <name type="scientific">Cylindrotheca closterium</name>
    <dbReference type="NCBI Taxonomy" id="2856"/>
    <lineage>
        <taxon>Eukaryota</taxon>
        <taxon>Sar</taxon>
        <taxon>Stramenopiles</taxon>
        <taxon>Ochrophyta</taxon>
        <taxon>Bacillariophyta</taxon>
        <taxon>Bacillariophyceae</taxon>
        <taxon>Bacillariophycidae</taxon>
        <taxon>Bacillariales</taxon>
        <taxon>Bacillariaceae</taxon>
        <taxon>Cylindrotheca</taxon>
    </lineage>
</organism>
<keyword evidence="4" id="KW-1185">Reference proteome</keyword>
<dbReference type="InterPro" id="IPR035965">
    <property type="entry name" value="PAS-like_dom_sf"/>
</dbReference>
<dbReference type="SMART" id="SM00091">
    <property type="entry name" value="PAS"/>
    <property type="match status" value="1"/>
</dbReference>
<dbReference type="GO" id="GO:0003700">
    <property type="term" value="F:DNA-binding transcription factor activity"/>
    <property type="evidence" value="ECO:0007669"/>
    <property type="project" value="InterPro"/>
</dbReference>
<feature type="compositionally biased region" description="Polar residues" evidence="1">
    <location>
        <begin position="484"/>
        <end position="496"/>
    </location>
</feature>
<dbReference type="Pfam" id="PF00989">
    <property type="entry name" value="PAS"/>
    <property type="match status" value="1"/>
</dbReference>
<feature type="compositionally biased region" description="Basic and acidic residues" evidence="1">
    <location>
        <begin position="586"/>
        <end position="598"/>
    </location>
</feature>
<feature type="compositionally biased region" description="Polar residues" evidence="1">
    <location>
        <begin position="428"/>
        <end position="445"/>
    </location>
</feature>
<protein>
    <recommendedName>
        <fullName evidence="2">PAS domain-containing protein</fullName>
    </recommendedName>
</protein>
<dbReference type="PROSITE" id="PS50112">
    <property type="entry name" value="PAS"/>
    <property type="match status" value="1"/>
</dbReference>
<feature type="region of interest" description="Disordered" evidence="1">
    <location>
        <begin position="324"/>
        <end position="524"/>
    </location>
</feature>
<evidence type="ECO:0000313" key="4">
    <source>
        <dbReference type="Proteomes" id="UP001295423"/>
    </source>
</evidence>
<feature type="region of interest" description="Disordered" evidence="1">
    <location>
        <begin position="220"/>
        <end position="242"/>
    </location>
</feature>
<feature type="compositionally biased region" description="Basic and acidic residues" evidence="1">
    <location>
        <begin position="397"/>
        <end position="418"/>
    </location>
</feature>
<feature type="domain" description="PAS" evidence="2">
    <location>
        <begin position="254"/>
        <end position="324"/>
    </location>
</feature>
<name>A0AAD2GBN7_9STRA</name>
<dbReference type="Gene3D" id="3.30.450.20">
    <property type="entry name" value="PAS domain"/>
    <property type="match status" value="1"/>
</dbReference>
<feature type="compositionally biased region" description="Low complexity" evidence="1">
    <location>
        <begin position="145"/>
        <end position="165"/>
    </location>
</feature>
<dbReference type="CDD" id="cd00130">
    <property type="entry name" value="PAS"/>
    <property type="match status" value="1"/>
</dbReference>
<feature type="compositionally biased region" description="Polar residues" evidence="1">
    <location>
        <begin position="460"/>
        <end position="471"/>
    </location>
</feature>
<dbReference type="SUPFAM" id="SSF55785">
    <property type="entry name" value="PYP-like sensor domain (PAS domain)"/>
    <property type="match status" value="1"/>
</dbReference>